<comment type="catalytic activity">
    <reaction evidence="5">
        <text>a 2'-deoxyadenosine in DNA + S-adenosyl-L-methionine = an N(6)-methyl-2'-deoxyadenosine in DNA + S-adenosyl-L-homocysteine + H(+)</text>
        <dbReference type="Rhea" id="RHEA:15197"/>
        <dbReference type="Rhea" id="RHEA-COMP:12418"/>
        <dbReference type="Rhea" id="RHEA-COMP:12419"/>
        <dbReference type="ChEBI" id="CHEBI:15378"/>
        <dbReference type="ChEBI" id="CHEBI:57856"/>
        <dbReference type="ChEBI" id="CHEBI:59789"/>
        <dbReference type="ChEBI" id="CHEBI:90615"/>
        <dbReference type="ChEBI" id="CHEBI:90616"/>
        <dbReference type="EC" id="2.1.1.72"/>
    </reaction>
</comment>
<dbReference type="InterPro" id="IPR029063">
    <property type="entry name" value="SAM-dependent_MTases_sf"/>
</dbReference>
<dbReference type="GO" id="GO:0004519">
    <property type="term" value="F:endonuclease activity"/>
    <property type="evidence" value="ECO:0007669"/>
    <property type="project" value="UniProtKB-KW"/>
</dbReference>
<keyword evidence="8" id="KW-0540">Nuclease</keyword>
<gene>
    <name evidence="8" type="ORF">MPC4_320013</name>
</gene>
<keyword evidence="8" id="KW-0378">Hydrolase</keyword>
<name>A0A8B6M9L4_METTU</name>
<evidence type="ECO:0000313" key="9">
    <source>
        <dbReference type="Proteomes" id="UP000485880"/>
    </source>
</evidence>
<dbReference type="PANTHER" id="PTHR33841">
    <property type="entry name" value="DNA METHYLTRANSFERASE YEEA-RELATED"/>
    <property type="match status" value="1"/>
</dbReference>
<evidence type="ECO:0000256" key="3">
    <source>
        <dbReference type="ARBA" id="ARBA00022679"/>
    </source>
</evidence>
<evidence type="ECO:0000259" key="7">
    <source>
        <dbReference type="Pfam" id="PF07669"/>
    </source>
</evidence>
<keyword evidence="8" id="KW-0255">Endonuclease</keyword>
<feature type="coiled-coil region" evidence="6">
    <location>
        <begin position="1136"/>
        <end position="1170"/>
    </location>
</feature>
<sequence length="1204" mass="136724">MNRSDLKSYAPQARRDFIQAMKDRAAFFGLMATKVEPVVERGDVVVVAGREHPRAVGRKRKLLEERVRRNGFDQTMEAMAYTWFNRLVAIRFMELHGYLDHGYRVLSHPDGKPTPEILEHADAEQVNLPGLKRDRIIDLKQAGNKDSELFRLLLTAQCNALHAAMPFLFERIDDETELLLPDNLLHSDSLIRKLVNDIAEEDWKDVEIIGWLYQFYISEKKAKVIGKVVASEDIPAATQLFTPNWIVKYLVQNTLGRQWLATYPNSALQQKMEYYIEPAEQTQEVQDKLREITPSSLNPEELTFLDPACGSGHILVEAYDLFKTIYEERGYRAKEIPALILQRNLFGLEIDDRAAQLAAFALMMKARADDRRIFDNYVEPNVMAFVESKGIDAASITNALNAPIDKDKTPKEYLFEEIADAETPLLSRKALAEKGHVSLGDVASLLALFANAKTFGSLIQVPEDLAGKLPEIERRLDQVLRHGDLTHAVAQDLVPLLRQTRSLAKQYDAVVANPPYMGGRNGMPASLKEFVSQHFNAGKADLFAAFIQQCCHMARKNGRVGMITKHNWMFTSTYEAFREWLLSSASLQSAAHLGPGVFEFLGGEVVQVVAFAIQKSVVNPYTPVFIRAVSGTVEEKRNALLNQVPRFARATQQSFLHIPGAPISYWLSPTITKLFDSPSMETVSEPREGLTTGENSRYLRLWHEVAHWKINRSAKTREQAKASGLKWFPYNKGGEQRRWYGNLIFVIDWANDGYDLQTRLHPSGRIWAHNFNLDYIFRPHITWTDIVSSGIATRYVPAGSLFDCSGQSAFFDSESEQFAALAFSNTKLASMLVDVINPTLHFKSGDFRRLPFPRKASCERSSTIAKAAIDLAKQDWDSCETSLDFHELPTIQDEVPTLERSLQLVTAAFSDRAALMKELEEENNRIFIDAYLLQDELTPDVPDDQITLYRPSREEDIKRLVSYVLGCMMGRYSLDESGLIYAKSGNADFEPSRYKKFRADDDGIVSLLETDWGIRDDAANRIAEFIGVAWPKEYLEENLKFIAASLGPTNGEQPRDTIRRYLATGFYKHHLAMYKKRPIYWLFSSGKQRAFQCLVYLHRYHEGTLARMRTEYVIPLQGQIPARIDKIEDDKAKATSTSYRKKLQKEQDDLKKQRAELAVFEEKLKHAADQQIALDLDDGVKVNYGKFGDLVAEAKAITGEKDDE</sequence>
<dbReference type="AlphaFoldDB" id="A0A8B6M9L4"/>
<keyword evidence="6" id="KW-0175">Coiled coil</keyword>
<proteinExistence type="predicted"/>
<dbReference type="RefSeq" id="WP_174513074.1">
    <property type="nucleotide sequence ID" value="NZ_CABFMQ020000090.1"/>
</dbReference>
<evidence type="ECO:0000256" key="1">
    <source>
        <dbReference type="ARBA" id="ARBA00011900"/>
    </source>
</evidence>
<dbReference type="InterPro" id="IPR047939">
    <property type="entry name" value="BREX_1_PglX"/>
</dbReference>
<keyword evidence="2" id="KW-0489">Methyltransferase</keyword>
<accession>A0A8B6M9L4</accession>
<comment type="caution">
    <text evidence="8">The sequence shown here is derived from an EMBL/GenBank/DDBJ whole genome shotgun (WGS) entry which is preliminary data.</text>
</comment>
<dbReference type="Proteomes" id="UP000485880">
    <property type="component" value="Unassembled WGS sequence"/>
</dbReference>
<organism evidence="8 9">
    <name type="scientific">Methylocella tundrae</name>
    <dbReference type="NCBI Taxonomy" id="227605"/>
    <lineage>
        <taxon>Bacteria</taxon>
        <taxon>Pseudomonadati</taxon>
        <taxon>Pseudomonadota</taxon>
        <taxon>Alphaproteobacteria</taxon>
        <taxon>Hyphomicrobiales</taxon>
        <taxon>Beijerinckiaceae</taxon>
        <taxon>Methylocella</taxon>
    </lineage>
</organism>
<keyword evidence="9" id="KW-1185">Reference proteome</keyword>
<dbReference type="GO" id="GO:0009007">
    <property type="term" value="F:site-specific DNA-methyltransferase (adenine-specific) activity"/>
    <property type="evidence" value="ECO:0007669"/>
    <property type="project" value="UniProtKB-EC"/>
</dbReference>
<feature type="domain" description="Type II methyltransferase M.TaqI-like" evidence="7">
    <location>
        <begin position="344"/>
        <end position="593"/>
    </location>
</feature>
<dbReference type="InterPro" id="IPR050953">
    <property type="entry name" value="N4_N6_ade-DNA_methylase"/>
</dbReference>
<dbReference type="NCBIfam" id="NF033452">
    <property type="entry name" value="BREX_1_MTaseX"/>
    <property type="match status" value="1"/>
</dbReference>
<dbReference type="GO" id="GO:0006304">
    <property type="term" value="P:DNA modification"/>
    <property type="evidence" value="ECO:0007669"/>
    <property type="project" value="InterPro"/>
</dbReference>
<keyword evidence="3" id="KW-0808">Transferase</keyword>
<keyword evidence="4" id="KW-0949">S-adenosyl-L-methionine</keyword>
<dbReference type="PROSITE" id="PS00092">
    <property type="entry name" value="N6_MTASE"/>
    <property type="match status" value="1"/>
</dbReference>
<dbReference type="InterPro" id="IPR002052">
    <property type="entry name" value="DNA_methylase_N6_adenine_CS"/>
</dbReference>
<dbReference type="EMBL" id="CABFMQ020000090">
    <property type="protein sequence ID" value="VTZ51181.1"/>
    <property type="molecule type" value="Genomic_DNA"/>
</dbReference>
<evidence type="ECO:0000256" key="2">
    <source>
        <dbReference type="ARBA" id="ARBA00022603"/>
    </source>
</evidence>
<dbReference type="PRINTS" id="PR00507">
    <property type="entry name" value="N12N6MTFRASE"/>
</dbReference>
<evidence type="ECO:0000256" key="6">
    <source>
        <dbReference type="SAM" id="Coils"/>
    </source>
</evidence>
<evidence type="ECO:0000313" key="8">
    <source>
        <dbReference type="EMBL" id="VTZ51181.1"/>
    </source>
</evidence>
<dbReference type="InterPro" id="IPR011639">
    <property type="entry name" value="MethylTrfase_TaqI-like_dom"/>
</dbReference>
<dbReference type="PANTHER" id="PTHR33841:SF1">
    <property type="entry name" value="DNA METHYLTRANSFERASE A"/>
    <property type="match status" value="1"/>
</dbReference>
<dbReference type="GO" id="GO:0003676">
    <property type="term" value="F:nucleic acid binding"/>
    <property type="evidence" value="ECO:0007669"/>
    <property type="project" value="InterPro"/>
</dbReference>
<protein>
    <recommendedName>
        <fullName evidence="1">site-specific DNA-methyltransferase (adenine-specific)</fullName>
        <ecNumber evidence="1">2.1.1.72</ecNumber>
    </recommendedName>
</protein>
<evidence type="ECO:0000256" key="4">
    <source>
        <dbReference type="ARBA" id="ARBA00022691"/>
    </source>
</evidence>
<dbReference type="Gene3D" id="3.40.50.150">
    <property type="entry name" value="Vaccinia Virus protein VP39"/>
    <property type="match status" value="1"/>
</dbReference>
<dbReference type="SUPFAM" id="SSF53335">
    <property type="entry name" value="S-adenosyl-L-methionine-dependent methyltransferases"/>
    <property type="match status" value="1"/>
</dbReference>
<dbReference type="Pfam" id="PF07669">
    <property type="entry name" value="Eco57I"/>
    <property type="match status" value="1"/>
</dbReference>
<dbReference type="GO" id="GO:0032259">
    <property type="term" value="P:methylation"/>
    <property type="evidence" value="ECO:0007669"/>
    <property type="project" value="UniProtKB-KW"/>
</dbReference>
<dbReference type="EC" id="2.1.1.72" evidence="1"/>
<evidence type="ECO:0000256" key="5">
    <source>
        <dbReference type="ARBA" id="ARBA00047942"/>
    </source>
</evidence>
<reference evidence="8 9" key="1">
    <citation type="submission" date="2019-05" db="EMBL/GenBank/DDBJ databases">
        <authorList>
            <person name="Farhan Ul Haque M."/>
        </authorList>
    </citation>
    <scope>NUCLEOTIDE SEQUENCE [LARGE SCALE GENOMIC DNA]</scope>
    <source>
        <strain evidence="8">2</strain>
    </source>
</reference>